<keyword evidence="3" id="KW-1185">Reference proteome</keyword>
<sequence>MLMAVMIYAMKVTIQLSLINLATVHFPTALRSEPHVVDMSSLTASSSFHGLAHYARRLHPVWHLPVTAWVRKKALRERQRRKDLDYRTEDRSSLTLQ</sequence>
<evidence type="ECO:0000313" key="3">
    <source>
        <dbReference type="Proteomes" id="UP001597109"/>
    </source>
</evidence>
<comment type="caution">
    <text evidence="2">The sequence shown here is derived from an EMBL/GenBank/DDBJ whole genome shotgun (WGS) entry which is preliminary data.</text>
</comment>
<feature type="region of interest" description="Disordered" evidence="1">
    <location>
        <begin position="78"/>
        <end position="97"/>
    </location>
</feature>
<evidence type="ECO:0000313" key="2">
    <source>
        <dbReference type="EMBL" id="MFD1032636.1"/>
    </source>
</evidence>
<proteinExistence type="predicted"/>
<evidence type="ECO:0008006" key="4">
    <source>
        <dbReference type="Google" id="ProtNLM"/>
    </source>
</evidence>
<name>A0ABW3LFU5_9BACL</name>
<protein>
    <recommendedName>
        <fullName evidence="4">Secreted protein</fullName>
    </recommendedName>
</protein>
<dbReference type="RefSeq" id="WP_144838569.1">
    <property type="nucleotide sequence ID" value="NZ_JBHTKI010000022.1"/>
</dbReference>
<gene>
    <name evidence="2" type="ORF">ACFQ1X_14440</name>
</gene>
<dbReference type="Proteomes" id="UP001597109">
    <property type="component" value="Unassembled WGS sequence"/>
</dbReference>
<organism evidence="2 3">
    <name type="scientific">Metaplanococcus flavidus</name>
    <dbReference type="NCBI Taxonomy" id="569883"/>
    <lineage>
        <taxon>Bacteria</taxon>
        <taxon>Bacillati</taxon>
        <taxon>Bacillota</taxon>
        <taxon>Bacilli</taxon>
        <taxon>Bacillales</taxon>
        <taxon>Caryophanaceae</taxon>
        <taxon>Metaplanococcus</taxon>
    </lineage>
</organism>
<reference evidence="3" key="1">
    <citation type="journal article" date="2019" name="Int. J. Syst. Evol. Microbiol.">
        <title>The Global Catalogue of Microorganisms (GCM) 10K type strain sequencing project: providing services to taxonomists for standard genome sequencing and annotation.</title>
        <authorList>
            <consortium name="The Broad Institute Genomics Platform"/>
            <consortium name="The Broad Institute Genome Sequencing Center for Infectious Disease"/>
            <person name="Wu L."/>
            <person name="Ma J."/>
        </authorList>
    </citation>
    <scope>NUCLEOTIDE SEQUENCE [LARGE SCALE GENOMIC DNA]</scope>
    <source>
        <strain evidence="3">CCUG 56756</strain>
    </source>
</reference>
<accession>A0ABW3LFU5</accession>
<dbReference type="EMBL" id="JBHTKI010000022">
    <property type="protein sequence ID" value="MFD1032636.1"/>
    <property type="molecule type" value="Genomic_DNA"/>
</dbReference>
<evidence type="ECO:0000256" key="1">
    <source>
        <dbReference type="SAM" id="MobiDB-lite"/>
    </source>
</evidence>